<gene>
    <name evidence="3" type="ORF">PFCIRM138_10155</name>
</gene>
<dbReference type="GeneID" id="61222335"/>
<dbReference type="InterPro" id="IPR015655">
    <property type="entry name" value="PP2C"/>
</dbReference>
<name>A0A068VRB9_PROFF</name>
<accession>A0A068VRB9</accession>
<evidence type="ECO:0000259" key="2">
    <source>
        <dbReference type="PROSITE" id="PS51746"/>
    </source>
</evidence>
<evidence type="ECO:0000256" key="1">
    <source>
        <dbReference type="SAM" id="MobiDB-lite"/>
    </source>
</evidence>
<dbReference type="AlphaFoldDB" id="A0A068VRB9"/>
<dbReference type="PROSITE" id="PS51746">
    <property type="entry name" value="PPM_2"/>
    <property type="match status" value="1"/>
</dbReference>
<evidence type="ECO:0000313" key="3">
    <source>
        <dbReference type="EMBL" id="CEP26834.1"/>
    </source>
</evidence>
<dbReference type="PATRIC" id="fig|66712.6.peg.1221"/>
<dbReference type="Pfam" id="PF13672">
    <property type="entry name" value="PP2C_2"/>
    <property type="match status" value="1"/>
</dbReference>
<feature type="domain" description="PPM-type phosphatase" evidence="2">
    <location>
        <begin position="21"/>
        <end position="272"/>
    </location>
</feature>
<dbReference type="SUPFAM" id="SSF81606">
    <property type="entry name" value="PP2C-like"/>
    <property type="match status" value="1"/>
</dbReference>
<dbReference type="InterPro" id="IPR001932">
    <property type="entry name" value="PPM-type_phosphatase-like_dom"/>
</dbReference>
<dbReference type="EMBL" id="LM676425">
    <property type="protein sequence ID" value="CEP26834.1"/>
    <property type="molecule type" value="Genomic_DNA"/>
</dbReference>
<dbReference type="PANTHER" id="PTHR47992">
    <property type="entry name" value="PROTEIN PHOSPHATASE"/>
    <property type="match status" value="1"/>
</dbReference>
<feature type="region of interest" description="Disordered" evidence="1">
    <location>
        <begin position="1"/>
        <end position="32"/>
    </location>
</feature>
<dbReference type="InterPro" id="IPR036457">
    <property type="entry name" value="PPM-type-like_dom_sf"/>
</dbReference>
<dbReference type="GO" id="GO:0004722">
    <property type="term" value="F:protein serine/threonine phosphatase activity"/>
    <property type="evidence" value="ECO:0007669"/>
    <property type="project" value="InterPro"/>
</dbReference>
<protein>
    <submittedName>
        <fullName evidence="3">PP2Cc, Serine/threonine phosphatases</fullName>
    </submittedName>
</protein>
<reference evidence="3" key="1">
    <citation type="submission" date="2014-08" db="EMBL/GenBank/DDBJ databases">
        <authorList>
            <person name="Falentin Helene"/>
        </authorList>
    </citation>
    <scope>NUCLEOTIDE SEQUENCE</scope>
</reference>
<dbReference type="Gene3D" id="3.60.40.10">
    <property type="entry name" value="PPM-type phosphatase domain"/>
    <property type="match status" value="1"/>
</dbReference>
<dbReference type="SMART" id="SM00331">
    <property type="entry name" value="PP2C_SIG"/>
    <property type="match status" value="1"/>
</dbReference>
<sequence>MTNESPATDRDNLRRGPTAWAGGATHVGTKAPPNQDALVVAATPGESHRSAIVAVSDGVSTSPHSDVASQIAVDVATDHLTSVLTKPHHSDEPSALADDLKAAVVAANDAIVAAAGDDVHGYACTLVLALVHRGLVVVANLGDSRAYWFGDDATNMLLTTDDSMAQLSIELGTSREVAEAGRQAHAITKWLGPNAPSLEPQLAGFKVAGSGWLLVCSDGLWNYASAPAELRAVWDSLPAAPDATAETLAGQLIDWANARGGRDNITVGLVRVEEPDTPAPEQSPAGSTQS</sequence>
<proteinExistence type="predicted"/>
<dbReference type="KEGG" id="pfre:RM25_1193"/>
<dbReference type="CDD" id="cd00143">
    <property type="entry name" value="PP2Cc"/>
    <property type="match status" value="1"/>
</dbReference>
<dbReference type="RefSeq" id="WP_013160886.1">
    <property type="nucleotide sequence ID" value="NZ_CP010341.1"/>
</dbReference>
<organism evidence="3">
    <name type="scientific">Propionibacterium freudenreichii subsp. freudenreichii</name>
    <dbReference type="NCBI Taxonomy" id="66712"/>
    <lineage>
        <taxon>Bacteria</taxon>
        <taxon>Bacillati</taxon>
        <taxon>Actinomycetota</taxon>
        <taxon>Actinomycetes</taxon>
        <taxon>Propionibacteriales</taxon>
        <taxon>Propionibacteriaceae</taxon>
        <taxon>Propionibacterium</taxon>
    </lineage>
</organism>
<dbReference type="SMART" id="SM00332">
    <property type="entry name" value="PP2Cc"/>
    <property type="match status" value="1"/>
</dbReference>